<evidence type="ECO:0000313" key="1">
    <source>
        <dbReference type="EMBL" id="GAI90869.1"/>
    </source>
</evidence>
<comment type="caution">
    <text evidence="1">The sequence shown here is derived from an EMBL/GenBank/DDBJ whole genome shotgun (WGS) entry which is preliminary data.</text>
</comment>
<proteinExistence type="predicted"/>
<sequence>EATLNPPALEFFRDYGVEIIVLSEEVQVEAKRLADEVYDETAAADPFFAKVLNSYREYDKAYKGYLEPFSILY</sequence>
<gene>
    <name evidence="1" type="ORF">S12H4_38274</name>
</gene>
<dbReference type="AlphaFoldDB" id="X1UEU6"/>
<reference evidence="1" key="1">
    <citation type="journal article" date="2014" name="Front. Microbiol.">
        <title>High frequency of phylogenetically diverse reductive dehalogenase-homologous genes in deep subseafloor sedimentary metagenomes.</title>
        <authorList>
            <person name="Kawai M."/>
            <person name="Futagami T."/>
            <person name="Toyoda A."/>
            <person name="Takaki Y."/>
            <person name="Nishi S."/>
            <person name="Hori S."/>
            <person name="Arai W."/>
            <person name="Tsubouchi T."/>
            <person name="Morono Y."/>
            <person name="Uchiyama I."/>
            <person name="Ito T."/>
            <person name="Fujiyama A."/>
            <person name="Inagaki F."/>
            <person name="Takami H."/>
        </authorList>
    </citation>
    <scope>NUCLEOTIDE SEQUENCE</scope>
    <source>
        <strain evidence="1">Expedition CK06-06</strain>
    </source>
</reference>
<protein>
    <submittedName>
        <fullName evidence="1">Uncharacterized protein</fullName>
    </submittedName>
</protein>
<dbReference type="InterPro" id="IPR038404">
    <property type="entry name" value="TRAP_DctP_sf"/>
</dbReference>
<feature type="non-terminal residue" evidence="1">
    <location>
        <position position="1"/>
    </location>
</feature>
<organism evidence="1">
    <name type="scientific">marine sediment metagenome</name>
    <dbReference type="NCBI Taxonomy" id="412755"/>
    <lineage>
        <taxon>unclassified sequences</taxon>
        <taxon>metagenomes</taxon>
        <taxon>ecological metagenomes</taxon>
    </lineage>
</organism>
<dbReference type="EMBL" id="BARW01023021">
    <property type="protein sequence ID" value="GAI90869.1"/>
    <property type="molecule type" value="Genomic_DNA"/>
</dbReference>
<name>X1UEU6_9ZZZZ</name>
<dbReference type="Gene3D" id="3.40.190.170">
    <property type="entry name" value="Bacterial extracellular solute-binding protein, family 7"/>
    <property type="match status" value="1"/>
</dbReference>
<accession>X1UEU6</accession>